<dbReference type="PANTHER" id="PTHR13043">
    <property type="entry name" value="EXOCYST COMPLEX COMPONENT SEC5"/>
    <property type="match status" value="1"/>
</dbReference>
<dbReference type="Proteomes" id="UP000799776">
    <property type="component" value="Unassembled WGS sequence"/>
</dbReference>
<keyword evidence="3 4" id="KW-0268">Exocytosis</keyword>
<keyword evidence="8" id="KW-1185">Reference proteome</keyword>
<protein>
    <recommendedName>
        <fullName evidence="4">Exocyst complex component SEC5</fullName>
    </recommendedName>
</protein>
<dbReference type="AlphaFoldDB" id="A0A6A5YD82"/>
<dbReference type="EMBL" id="ML978714">
    <property type="protein sequence ID" value="KAF2089658.1"/>
    <property type="molecule type" value="Genomic_DNA"/>
</dbReference>
<evidence type="ECO:0000256" key="5">
    <source>
        <dbReference type="SAM" id="MobiDB-lite"/>
    </source>
</evidence>
<reference evidence="7" key="1">
    <citation type="journal article" date="2020" name="Stud. Mycol.">
        <title>101 Dothideomycetes genomes: a test case for predicting lifestyles and emergence of pathogens.</title>
        <authorList>
            <person name="Haridas S."/>
            <person name="Albert R."/>
            <person name="Binder M."/>
            <person name="Bloem J."/>
            <person name="Labutti K."/>
            <person name="Salamov A."/>
            <person name="Andreopoulos B."/>
            <person name="Baker S."/>
            <person name="Barry K."/>
            <person name="Bills G."/>
            <person name="Bluhm B."/>
            <person name="Cannon C."/>
            <person name="Castanera R."/>
            <person name="Culley D."/>
            <person name="Daum C."/>
            <person name="Ezra D."/>
            <person name="Gonzalez J."/>
            <person name="Henrissat B."/>
            <person name="Kuo A."/>
            <person name="Liang C."/>
            <person name="Lipzen A."/>
            <person name="Lutzoni F."/>
            <person name="Magnuson J."/>
            <person name="Mondo S."/>
            <person name="Nolan M."/>
            <person name="Ohm R."/>
            <person name="Pangilinan J."/>
            <person name="Park H.-J."/>
            <person name="Ramirez L."/>
            <person name="Alfaro M."/>
            <person name="Sun H."/>
            <person name="Tritt A."/>
            <person name="Yoshinaga Y."/>
            <person name="Zwiers L.-H."/>
            <person name="Turgeon B."/>
            <person name="Goodwin S."/>
            <person name="Spatafora J."/>
            <person name="Crous P."/>
            <person name="Grigoriev I."/>
        </authorList>
    </citation>
    <scope>NUCLEOTIDE SEQUENCE</scope>
    <source>
        <strain evidence="7">CBS 121410</strain>
    </source>
</reference>
<dbReference type="OrthoDB" id="26242at2759"/>
<evidence type="ECO:0000256" key="4">
    <source>
        <dbReference type="RuleBase" id="RU365069"/>
    </source>
</evidence>
<evidence type="ECO:0000259" key="6">
    <source>
        <dbReference type="Pfam" id="PF15469"/>
    </source>
</evidence>
<feature type="compositionally biased region" description="Polar residues" evidence="5">
    <location>
        <begin position="203"/>
        <end position="213"/>
    </location>
</feature>
<keyword evidence="2 4" id="KW-0813">Transport</keyword>
<dbReference type="GO" id="GO:0000145">
    <property type="term" value="C:exocyst"/>
    <property type="evidence" value="ECO:0007669"/>
    <property type="project" value="UniProtKB-UniRule"/>
</dbReference>
<evidence type="ECO:0000256" key="1">
    <source>
        <dbReference type="ARBA" id="ARBA00010578"/>
    </source>
</evidence>
<evidence type="ECO:0000256" key="2">
    <source>
        <dbReference type="ARBA" id="ARBA00022448"/>
    </source>
</evidence>
<dbReference type="GO" id="GO:0015031">
    <property type="term" value="P:protein transport"/>
    <property type="evidence" value="ECO:0007669"/>
    <property type="project" value="UniProtKB-KW"/>
</dbReference>
<accession>A0A6A5YD82</accession>
<evidence type="ECO:0000256" key="3">
    <source>
        <dbReference type="ARBA" id="ARBA00022483"/>
    </source>
</evidence>
<comment type="subunit">
    <text evidence="4">Component of the exocyst complex.</text>
</comment>
<dbReference type="PANTHER" id="PTHR13043:SF1">
    <property type="entry name" value="EXOCYST COMPLEX COMPONENT 2"/>
    <property type="match status" value="1"/>
</dbReference>
<sequence>MSQTERALLEHYNLSTLYPAEWPAEKDDSDSDDEISRATKTAASLRRSKSRYSALERSGTRSSMPGTERTKEGVDTLVQKDEADPLGHAPSVVNVLRQHGLPVEDDLKLRNRFLLSSTTFNPGLFLSQVHSDVSTDSLLQGLDFLSRSIEKKSGSLKILVEANFERFVRAKATIDNVYREMRDQGREAPSEARRHSRHFSKGSLHTRNASGTLAPSGHQITDKRKNALTKESEYGVQGIKVPLLEVAVKAEEVWGPALGGRERGESLKYILNSVEKHKALLEIGASIRDCIKRKDYELLPEEYAKARKYAADAKSIVNSSVQNRLALSDPDVHQVILTARIWADVEEQVNAFKKDVWKQLSGTHFTKHSPADEEKPEEHMELITILLELGTEDNPIWVWLLSRYDYLKNKISTSLERSRVELEILRRKLGNGERSHPAQAALYLRSAASQDRPGNTTKFDSTKVIEFWEYEHMSLNALLSTHGGILGEVIEFWETAQSFIEGKAQRKLPTGIDGHSRQHHRLSNSNVQDLQRGTKELITLLREGVFSFFSEPPIEDISMLYTPIPETPVTPKTPGSTLSISLDSRFRFDSLPPPSPMKGEYWEKYAFWAPYANSISGVHYLSKILILVGTAGSEVAALSISRDWQRSVEELKLFVGGIRERCVQAVCAAWNEDAENASLLEDWIRWSDNKYLTHMPFRVSSLENAMLSSMQKMLYLSEAMTRSGSAEVVVPPSAKLLQMLRSQFVTSLYKVLHGMVENVEKPKKLDNTSWDEDPDSITHPLRSSAAAKDMSSNAFDASNKNIRTLLTLSNLQELRTKLIPSLITQYEIHFSVKLPEEASKIDDALSQIYTRLFQSYVASISTKINSIVRAGISSPTWEPSTSRPVDARAYIYDVLLVLVVVHTEVSTTAQALTSQVLKYLLEQTSKHLIEAFRQRPRYSLPALMQATLDVEFLAQTLGNYTTEKASEVQSAIYLALDERTDNEARVRLQGELGELRVVLKKLREATKNEFACFKRQRGVTKGERPGS</sequence>
<comment type="similarity">
    <text evidence="1 4">Belongs to the SEC5 family.</text>
</comment>
<feature type="region of interest" description="Disordered" evidence="5">
    <location>
        <begin position="182"/>
        <end position="221"/>
    </location>
</feature>
<proteinExistence type="inferred from homology"/>
<comment type="function">
    <text evidence="4">Component of the exocyst complex involved in the docking of exocytic vesicles with fusion sites on the plasma membrane.</text>
</comment>
<evidence type="ECO:0000313" key="8">
    <source>
        <dbReference type="Proteomes" id="UP000799776"/>
    </source>
</evidence>
<keyword evidence="4" id="KW-0653">Protein transport</keyword>
<name>A0A6A5YD82_9PEZI</name>
<organism evidence="7 8">
    <name type="scientific">Saccharata proteae CBS 121410</name>
    <dbReference type="NCBI Taxonomy" id="1314787"/>
    <lineage>
        <taxon>Eukaryota</taxon>
        <taxon>Fungi</taxon>
        <taxon>Dikarya</taxon>
        <taxon>Ascomycota</taxon>
        <taxon>Pezizomycotina</taxon>
        <taxon>Dothideomycetes</taxon>
        <taxon>Dothideomycetes incertae sedis</taxon>
        <taxon>Botryosphaeriales</taxon>
        <taxon>Saccharataceae</taxon>
        <taxon>Saccharata</taxon>
    </lineage>
</organism>
<dbReference type="InterPro" id="IPR029175">
    <property type="entry name" value="EXOC2/Sec5"/>
</dbReference>
<feature type="compositionally biased region" description="Basic and acidic residues" evidence="5">
    <location>
        <begin position="182"/>
        <end position="193"/>
    </location>
</feature>
<dbReference type="GO" id="GO:0006893">
    <property type="term" value="P:Golgi to plasma membrane transport"/>
    <property type="evidence" value="ECO:0007669"/>
    <property type="project" value="UniProtKB-UniRule"/>
</dbReference>
<feature type="region of interest" description="Disordered" evidence="5">
    <location>
        <begin position="19"/>
        <end position="72"/>
    </location>
</feature>
<dbReference type="Pfam" id="PF15469">
    <property type="entry name" value="Sec5"/>
    <property type="match status" value="1"/>
</dbReference>
<gene>
    <name evidence="7" type="ORF">K490DRAFT_36884</name>
</gene>
<dbReference type="GO" id="GO:0006887">
    <property type="term" value="P:exocytosis"/>
    <property type="evidence" value="ECO:0007669"/>
    <property type="project" value="UniProtKB-KW"/>
</dbReference>
<feature type="domain" description="Exocyst complex component EXOC2/Sec5 N-terminal" evidence="6">
    <location>
        <begin position="84"/>
        <end position="1013"/>
    </location>
</feature>
<dbReference type="InterPro" id="IPR039481">
    <property type="entry name" value="EXOC2/Sec5_N_dom"/>
</dbReference>
<evidence type="ECO:0000313" key="7">
    <source>
        <dbReference type="EMBL" id="KAF2089658.1"/>
    </source>
</evidence>